<dbReference type="GO" id="GO:0047661">
    <property type="term" value="F:amino-acid racemase activity"/>
    <property type="evidence" value="ECO:0007669"/>
    <property type="project" value="InterPro"/>
</dbReference>
<dbReference type="SUPFAM" id="SSF53681">
    <property type="entry name" value="Aspartate/glutamate racemase"/>
    <property type="match status" value="2"/>
</dbReference>
<dbReference type="PANTHER" id="PTHR21198:SF7">
    <property type="entry name" value="ASPARTATE-GLUTAMATE RACEMASE FAMILY"/>
    <property type="match status" value="1"/>
</dbReference>
<keyword evidence="2" id="KW-0413">Isomerase</keyword>
<evidence type="ECO:0000256" key="1">
    <source>
        <dbReference type="ARBA" id="ARBA00007847"/>
    </source>
</evidence>
<evidence type="ECO:0000313" key="3">
    <source>
        <dbReference type="EMBL" id="PJC24345.1"/>
    </source>
</evidence>
<dbReference type="EMBL" id="PFSI01000050">
    <property type="protein sequence ID" value="PJC24345.1"/>
    <property type="molecule type" value="Genomic_DNA"/>
</dbReference>
<proteinExistence type="inferred from homology"/>
<dbReference type="AlphaFoldDB" id="A0A2M8ENM4"/>
<dbReference type="PANTHER" id="PTHR21198">
    <property type="entry name" value="GLUTAMATE RACEMASE"/>
    <property type="match status" value="1"/>
</dbReference>
<dbReference type="Pfam" id="PF01177">
    <property type="entry name" value="Asp_Glu_race"/>
    <property type="match status" value="1"/>
</dbReference>
<name>A0A2M8ENM4_9BACT</name>
<protein>
    <recommendedName>
        <fullName evidence="5">Aspartate racemase</fullName>
    </recommendedName>
</protein>
<dbReference type="InterPro" id="IPR015942">
    <property type="entry name" value="Asp/Glu/hydantoin_racemase"/>
</dbReference>
<reference evidence="4" key="1">
    <citation type="submission" date="2017-09" db="EMBL/GenBank/DDBJ databases">
        <title>Depth-based differentiation of microbial function through sediment-hosted aquifers and enrichment of novel symbionts in the deep terrestrial subsurface.</title>
        <authorList>
            <person name="Probst A.J."/>
            <person name="Ladd B."/>
            <person name="Jarett J.K."/>
            <person name="Geller-Mcgrath D.E."/>
            <person name="Sieber C.M.K."/>
            <person name="Emerson J.B."/>
            <person name="Anantharaman K."/>
            <person name="Thomas B.C."/>
            <person name="Malmstrom R."/>
            <person name="Stieglmeier M."/>
            <person name="Klingl A."/>
            <person name="Woyke T."/>
            <person name="Ryan C.M."/>
            <person name="Banfield J.F."/>
        </authorList>
    </citation>
    <scope>NUCLEOTIDE SEQUENCE [LARGE SCALE GENOMIC DNA]</scope>
</reference>
<evidence type="ECO:0008006" key="5">
    <source>
        <dbReference type="Google" id="ProtNLM"/>
    </source>
</evidence>
<sequence>MKTVGIIGGLGPETTSEFYLDIIFSCQKKSKTSRPGIIISSVPLPYEIEEDLITENTGSERYIPFLIAEAQRLEKAGADFLVMPCNSLHVFIDEIRSAVKVPVLSIVEETVKFLQKNKFKKVGIVSTSATIENKLYETAFEKDRIAYETPNDFQQAKMGKFILNLVTGQQKNQDREELINIISDFENKNVDCVALACTDLQLLIPKHPTLKIFDTMRILADATVEKILY</sequence>
<dbReference type="NCBIfam" id="TIGR00035">
    <property type="entry name" value="asp_race"/>
    <property type="match status" value="1"/>
</dbReference>
<accession>A0A2M8ENM4</accession>
<organism evidence="3 4">
    <name type="scientific">Candidatus Uhrbacteria bacterium CG_4_9_14_0_2_um_filter_41_50</name>
    <dbReference type="NCBI Taxonomy" id="1975031"/>
    <lineage>
        <taxon>Bacteria</taxon>
        <taxon>Candidatus Uhriibacteriota</taxon>
    </lineage>
</organism>
<gene>
    <name evidence="3" type="ORF">CO057_03400</name>
</gene>
<evidence type="ECO:0000256" key="2">
    <source>
        <dbReference type="ARBA" id="ARBA00023235"/>
    </source>
</evidence>
<comment type="similarity">
    <text evidence="1">Belongs to the aspartate/glutamate racemases family.</text>
</comment>
<dbReference type="InterPro" id="IPR001920">
    <property type="entry name" value="Asp/Glu_race"/>
</dbReference>
<evidence type="ECO:0000313" key="4">
    <source>
        <dbReference type="Proteomes" id="UP000230251"/>
    </source>
</evidence>
<dbReference type="Proteomes" id="UP000230251">
    <property type="component" value="Unassembled WGS sequence"/>
</dbReference>
<dbReference type="InterPro" id="IPR004380">
    <property type="entry name" value="Asp_race"/>
</dbReference>
<comment type="caution">
    <text evidence="3">The sequence shown here is derived from an EMBL/GenBank/DDBJ whole genome shotgun (WGS) entry which is preliminary data.</text>
</comment>
<dbReference type="Gene3D" id="3.40.50.1860">
    <property type="match status" value="2"/>
</dbReference>